<keyword evidence="3" id="KW-0133">Cell shape</keyword>
<evidence type="ECO:0000259" key="7">
    <source>
        <dbReference type="PROSITE" id="PS51186"/>
    </source>
</evidence>
<protein>
    <submittedName>
        <fullName evidence="8">Methicillin resistance protein</fullName>
    </submittedName>
</protein>
<dbReference type="eggNOG" id="COG2348">
    <property type="taxonomic scope" value="Bacteria"/>
</dbReference>
<evidence type="ECO:0000313" key="8">
    <source>
        <dbReference type="EMBL" id="ACZ42515.1"/>
    </source>
</evidence>
<evidence type="ECO:0000313" key="9">
    <source>
        <dbReference type="Proteomes" id="UP000000323"/>
    </source>
</evidence>
<keyword evidence="6" id="KW-0961">Cell wall biogenesis/degradation</keyword>
<dbReference type="PROSITE" id="PS51186">
    <property type="entry name" value="GNAT"/>
    <property type="match status" value="1"/>
</dbReference>
<dbReference type="Gene3D" id="3.40.630.30">
    <property type="match status" value="2"/>
</dbReference>
<dbReference type="GO" id="GO:0008360">
    <property type="term" value="P:regulation of cell shape"/>
    <property type="evidence" value="ECO:0007669"/>
    <property type="project" value="UniProtKB-KW"/>
</dbReference>
<dbReference type="STRING" id="525904.Tter_1609"/>
<comment type="similarity">
    <text evidence="1">Belongs to the FemABX family.</text>
</comment>
<gene>
    <name evidence="8" type="ordered locus">Tter_1609</name>
</gene>
<dbReference type="InterPro" id="IPR050644">
    <property type="entry name" value="PG_Glycine_Bridge_Synth"/>
</dbReference>
<accession>D1CCK0</accession>
<evidence type="ECO:0000256" key="2">
    <source>
        <dbReference type="ARBA" id="ARBA00022679"/>
    </source>
</evidence>
<dbReference type="HOGENOM" id="CLU_048411_0_1_0"/>
<organism evidence="8 9">
    <name type="scientific">Thermobaculum terrenum (strain ATCC BAA-798 / CCMEE 7001 / YNP1)</name>
    <dbReference type="NCBI Taxonomy" id="525904"/>
    <lineage>
        <taxon>Bacteria</taxon>
        <taxon>Bacillati</taxon>
        <taxon>Chloroflexota</taxon>
        <taxon>Chloroflexia</taxon>
        <taxon>Candidatus Thermobaculales</taxon>
        <taxon>Candidatus Thermobaculaceae</taxon>
        <taxon>Thermobaculum</taxon>
    </lineage>
</organism>
<feature type="domain" description="N-acetyltransferase" evidence="7">
    <location>
        <begin position="168"/>
        <end position="335"/>
    </location>
</feature>
<dbReference type="AlphaFoldDB" id="D1CCK0"/>
<evidence type="ECO:0000256" key="6">
    <source>
        <dbReference type="ARBA" id="ARBA00023316"/>
    </source>
</evidence>
<dbReference type="PANTHER" id="PTHR36174:SF1">
    <property type="entry name" value="LIPID II:GLYCINE GLYCYLTRANSFERASE"/>
    <property type="match status" value="1"/>
</dbReference>
<name>D1CCK0_THET1</name>
<keyword evidence="4" id="KW-0573">Peptidoglycan synthesis</keyword>
<dbReference type="OrthoDB" id="9785911at2"/>
<dbReference type="GO" id="GO:0016747">
    <property type="term" value="F:acyltransferase activity, transferring groups other than amino-acyl groups"/>
    <property type="evidence" value="ECO:0007669"/>
    <property type="project" value="InterPro"/>
</dbReference>
<evidence type="ECO:0000256" key="3">
    <source>
        <dbReference type="ARBA" id="ARBA00022960"/>
    </source>
</evidence>
<dbReference type="SUPFAM" id="SSF55729">
    <property type="entry name" value="Acyl-CoA N-acyltransferases (Nat)"/>
    <property type="match status" value="2"/>
</dbReference>
<dbReference type="InterPro" id="IPR016181">
    <property type="entry name" value="Acyl_CoA_acyltransferase"/>
</dbReference>
<reference evidence="9" key="1">
    <citation type="journal article" date="2010" name="Stand. Genomic Sci.">
        <title>Complete genome sequence of 'Thermobaculum terrenum' type strain (YNP1).</title>
        <authorList>
            <person name="Kiss H."/>
            <person name="Cleland D."/>
            <person name="Lapidus A."/>
            <person name="Lucas S."/>
            <person name="Glavina Del Rio T."/>
            <person name="Nolan M."/>
            <person name="Tice H."/>
            <person name="Han C."/>
            <person name="Goodwin L."/>
            <person name="Pitluck S."/>
            <person name="Liolios K."/>
            <person name="Ivanova N."/>
            <person name="Mavromatis K."/>
            <person name="Ovchinnikova G."/>
            <person name="Pati A."/>
            <person name="Chen A."/>
            <person name="Palaniappan K."/>
            <person name="Land M."/>
            <person name="Hauser L."/>
            <person name="Chang Y."/>
            <person name="Jeffries C."/>
            <person name="Lu M."/>
            <person name="Brettin T."/>
            <person name="Detter J."/>
            <person name="Goker M."/>
            <person name="Tindall B."/>
            <person name="Beck B."/>
            <person name="McDermott T."/>
            <person name="Woyke T."/>
            <person name="Bristow J."/>
            <person name="Eisen J."/>
            <person name="Markowitz V."/>
            <person name="Hugenholtz P."/>
            <person name="Kyrpides N."/>
            <person name="Klenk H."/>
            <person name="Cheng J."/>
        </authorList>
    </citation>
    <scope>NUCLEOTIDE SEQUENCE [LARGE SCALE GENOMIC DNA]</scope>
    <source>
        <strain evidence="9">ATCC BAA-798 / YNP1</strain>
    </source>
</reference>
<dbReference type="PANTHER" id="PTHR36174">
    <property type="entry name" value="LIPID II:GLYCINE GLYCYLTRANSFERASE"/>
    <property type="match status" value="1"/>
</dbReference>
<evidence type="ECO:0000256" key="5">
    <source>
        <dbReference type="ARBA" id="ARBA00023315"/>
    </source>
</evidence>
<dbReference type="GO" id="GO:0071555">
    <property type="term" value="P:cell wall organization"/>
    <property type="evidence" value="ECO:0007669"/>
    <property type="project" value="UniProtKB-KW"/>
</dbReference>
<sequence length="347" mass="39773">MSKELMDISFIADRDLWDRFVSSYGGNFLQSWEWGEVKRGHGWFPLRLALIKDDTPVLAAQVLFRKLFGLTVAYVPRGPVGKAEGDELDKFIYGLHKVARANHAIFIRIEPPREVPWARLLEGAVISENTIQPRATLTVDLSVGEEAILKSMRSKTRYYVRQSEKLGVTTREGSLEDVKVFYDLLEETSSRARFGIHAYDYYKDVYQQFVGKDLGKLILAEWQGEVIAGVFTIAFGNYGVYLYAASKTDHRDKYPNYLLQWKAMQWCAMKGCKTYDLWGVPLKAAREFKNPTSGSPDISGQNEGLWGVYGFKRHFGREAVIYPPALDYPYIRPLYLAWFRLRGAESE</sequence>
<dbReference type="Pfam" id="PF02388">
    <property type="entry name" value="FemAB"/>
    <property type="match status" value="3"/>
</dbReference>
<evidence type="ECO:0000256" key="4">
    <source>
        <dbReference type="ARBA" id="ARBA00022984"/>
    </source>
</evidence>
<keyword evidence="9" id="KW-1185">Reference proteome</keyword>
<dbReference type="RefSeq" id="WP_012875549.1">
    <property type="nucleotide sequence ID" value="NC_013525.1"/>
</dbReference>
<evidence type="ECO:0000256" key="1">
    <source>
        <dbReference type="ARBA" id="ARBA00009943"/>
    </source>
</evidence>
<dbReference type="InterPro" id="IPR003447">
    <property type="entry name" value="FEMABX"/>
</dbReference>
<dbReference type="KEGG" id="ttr:Tter_1609"/>
<dbReference type="GO" id="GO:0016755">
    <property type="term" value="F:aminoacyltransferase activity"/>
    <property type="evidence" value="ECO:0007669"/>
    <property type="project" value="InterPro"/>
</dbReference>
<keyword evidence="5" id="KW-0012">Acyltransferase</keyword>
<dbReference type="Proteomes" id="UP000000323">
    <property type="component" value="Chromosome 1"/>
</dbReference>
<proteinExistence type="inferred from homology"/>
<keyword evidence="2" id="KW-0808">Transferase</keyword>
<dbReference type="EMBL" id="CP001825">
    <property type="protein sequence ID" value="ACZ42515.1"/>
    <property type="molecule type" value="Genomic_DNA"/>
</dbReference>
<dbReference type="InterPro" id="IPR000182">
    <property type="entry name" value="GNAT_dom"/>
</dbReference>
<dbReference type="GO" id="GO:0009252">
    <property type="term" value="P:peptidoglycan biosynthetic process"/>
    <property type="evidence" value="ECO:0007669"/>
    <property type="project" value="UniProtKB-KW"/>
</dbReference>
<dbReference type="PROSITE" id="PS51191">
    <property type="entry name" value="FEMABX"/>
    <property type="match status" value="1"/>
</dbReference>